<reference evidence="2" key="1">
    <citation type="submission" date="2006-10" db="EMBL/GenBank/DDBJ databases">
        <title>Complete sequence of Solibacter usitatus Ellin6076.</title>
        <authorList>
            <consortium name="US DOE Joint Genome Institute"/>
            <person name="Copeland A."/>
            <person name="Lucas S."/>
            <person name="Lapidus A."/>
            <person name="Barry K."/>
            <person name="Detter J.C."/>
            <person name="Glavina del Rio T."/>
            <person name="Hammon N."/>
            <person name="Israni S."/>
            <person name="Dalin E."/>
            <person name="Tice H."/>
            <person name="Pitluck S."/>
            <person name="Thompson L.S."/>
            <person name="Brettin T."/>
            <person name="Bruce D."/>
            <person name="Han C."/>
            <person name="Tapia R."/>
            <person name="Gilna P."/>
            <person name="Schmutz J."/>
            <person name="Larimer F."/>
            <person name="Land M."/>
            <person name="Hauser L."/>
            <person name="Kyrpides N."/>
            <person name="Mikhailova N."/>
            <person name="Janssen P.H."/>
            <person name="Kuske C.R."/>
            <person name="Richardson P."/>
        </authorList>
    </citation>
    <scope>NUCLEOTIDE SEQUENCE</scope>
    <source>
        <strain evidence="2">Ellin6076</strain>
    </source>
</reference>
<accession>Q022H2</accession>
<gene>
    <name evidence="2" type="ordered locus">Acid_3151</name>
</gene>
<organism evidence="2">
    <name type="scientific">Solibacter usitatus (strain Ellin6076)</name>
    <dbReference type="NCBI Taxonomy" id="234267"/>
    <lineage>
        <taxon>Bacteria</taxon>
        <taxon>Pseudomonadati</taxon>
        <taxon>Acidobacteriota</taxon>
        <taxon>Terriglobia</taxon>
        <taxon>Bryobacterales</taxon>
        <taxon>Solibacteraceae</taxon>
        <taxon>Candidatus Solibacter</taxon>
    </lineage>
</organism>
<dbReference type="KEGG" id="sus:Acid_3151"/>
<evidence type="ECO:0000313" key="2">
    <source>
        <dbReference type="EMBL" id="ABJ84128.1"/>
    </source>
</evidence>
<dbReference type="HOGENOM" id="CLU_2636157_0_0_0"/>
<dbReference type="AlphaFoldDB" id="Q022H2"/>
<dbReference type="SUPFAM" id="SSF54523">
    <property type="entry name" value="Pili subunits"/>
    <property type="match status" value="1"/>
</dbReference>
<proteinExistence type="predicted"/>
<evidence type="ECO:0000259" key="1">
    <source>
        <dbReference type="Pfam" id="PF08334"/>
    </source>
</evidence>
<dbReference type="STRING" id="234267.Acid_3151"/>
<protein>
    <recommendedName>
        <fullName evidence="1">Type II secretion system protein GspG C-terminal domain-containing protein</fullName>
    </recommendedName>
</protein>
<feature type="domain" description="Type II secretion system protein GspG C-terminal" evidence="1">
    <location>
        <begin position="12"/>
        <end position="54"/>
    </location>
</feature>
<dbReference type="EMBL" id="CP000473">
    <property type="protein sequence ID" value="ABJ84128.1"/>
    <property type="molecule type" value="Genomic_DNA"/>
</dbReference>
<dbReference type="InParanoid" id="Q022H2"/>
<name>Q022H2_SOLUE</name>
<dbReference type="InterPro" id="IPR045584">
    <property type="entry name" value="Pilin-like"/>
</dbReference>
<dbReference type="Pfam" id="PF08334">
    <property type="entry name" value="T2SSG"/>
    <property type="match status" value="1"/>
</dbReference>
<dbReference type="InterPro" id="IPR013545">
    <property type="entry name" value="T2SS_protein-GspG_C"/>
</dbReference>
<sequence>MESTVQRLWKARLESALLMFSMDTGRYPTAAEGFSVLVNNPGVKAWHGPYWSVELGNALKKFEYNPDAESGQKVVIK</sequence>
<dbReference type="Gene3D" id="3.30.700.10">
    <property type="entry name" value="Glycoprotein, Type 4 Pilin"/>
    <property type="match status" value="1"/>
</dbReference>